<evidence type="ECO:0000256" key="5">
    <source>
        <dbReference type="ARBA" id="ARBA00023136"/>
    </source>
</evidence>
<evidence type="ECO:0000256" key="1">
    <source>
        <dbReference type="ARBA" id="ARBA00000185"/>
    </source>
</evidence>
<comment type="function">
    <text evidence="7">Topoisomerase IV is essential for chromosome segregation. It relaxes supercoiled DNA. Performs the decatenation events required during the replication of a circular DNA molecule.</text>
</comment>
<dbReference type="Proteomes" id="UP000830343">
    <property type="component" value="Chromosome"/>
</dbReference>
<accession>A0ABY3ZU83</accession>
<comment type="catalytic activity">
    <reaction evidence="1 7 8">
        <text>ATP-dependent breakage, passage and rejoining of double-stranded DNA.</text>
        <dbReference type="EC" id="5.6.2.2"/>
    </reaction>
</comment>
<evidence type="ECO:0000259" key="9">
    <source>
        <dbReference type="PROSITE" id="PS52040"/>
    </source>
</evidence>
<feature type="site" description="Transition state stabilizer" evidence="7">
    <location>
        <position position="118"/>
    </location>
</feature>
<dbReference type="InterPro" id="IPR035516">
    <property type="entry name" value="Gyrase/topoIV_suA_C"/>
</dbReference>
<dbReference type="InterPro" id="IPR005741">
    <property type="entry name" value="TopoIV_A_Gpos"/>
</dbReference>
<dbReference type="CDD" id="cd00187">
    <property type="entry name" value="TOP4c"/>
    <property type="match status" value="1"/>
</dbReference>
<evidence type="ECO:0000256" key="4">
    <source>
        <dbReference type="ARBA" id="ARBA00023125"/>
    </source>
</evidence>
<dbReference type="GO" id="GO:0003918">
    <property type="term" value="F:DNA topoisomerase type II (double strand cut, ATP-hydrolyzing) activity"/>
    <property type="evidence" value="ECO:0007669"/>
    <property type="project" value="UniProtKB-EC"/>
</dbReference>
<dbReference type="InterPro" id="IPR013758">
    <property type="entry name" value="Topo_IIA_A/C_ab"/>
</dbReference>
<dbReference type="SUPFAM" id="SSF101904">
    <property type="entry name" value="GyrA/ParC C-terminal domain-like"/>
    <property type="match status" value="1"/>
</dbReference>
<reference evidence="10" key="1">
    <citation type="submission" date="2022-03" db="EMBL/GenBank/DDBJ databases">
        <authorList>
            <person name="Vrbovska V."/>
            <person name="Kovarovic V."/>
            <person name="Botka T."/>
            <person name="Pantucek R."/>
        </authorList>
    </citation>
    <scope>NUCLEOTIDE SEQUENCE</scope>
    <source>
        <strain evidence="10">CCM 2609</strain>
    </source>
</reference>
<comment type="subcellular location">
    <subcellularLocation>
        <location evidence="7">Cell membrane</location>
        <topology evidence="7">Peripheral membrane protein</topology>
    </subcellularLocation>
</comment>
<name>A0ABY3ZU83_9STAP</name>
<keyword evidence="4 7" id="KW-0238">DNA-binding</keyword>
<keyword evidence="5 7" id="KW-0472">Membrane</keyword>
<keyword evidence="2 7" id="KW-1003">Cell membrane</keyword>
<gene>
    <name evidence="7 10" type="primary">parC</name>
    <name evidence="10" type="ORF">MRZ06_05665</name>
</gene>
<feature type="site" description="Interaction with DNA" evidence="7">
    <location>
        <position position="77"/>
    </location>
</feature>
<feature type="site" description="Interaction with DNA" evidence="7">
    <location>
        <position position="88"/>
    </location>
</feature>
<dbReference type="HAMAP" id="MF_00937">
    <property type="entry name" value="ParC_type2"/>
    <property type="match status" value="1"/>
</dbReference>
<dbReference type="EMBL" id="CP094348">
    <property type="protein sequence ID" value="UOB19544.1"/>
    <property type="molecule type" value="Genomic_DNA"/>
</dbReference>
<sequence>MNEHIQSLPLEDVIGDRFGRYSKYIIQDRAIPDVRDGLKPVQRRILYAMFAEGNTFDKNFRKSAKTVGNVIGNYHPHGDSSVYDAMVRMSQDWKLRHVLVEMHGNNGSIDNDPPAAMRYTEAKLSKLANILLQNINKDTVDFVQNFDDTAMEPMVLPANYPNLLVNGSTGISAGYATDIPPHNLDEVINATLKIIDKPDVSVDEIMKVLPGPDFPTGGIIMGKAGIKQAYETGKGKIQVRGKVEIEKLRGGREEIIVTEIPFEVNKSNLVKRIDELRADKKVDGIIEVRDETDRNGLRIAIELKKDANSEGILNFLYKNTDLQVAYNFNMVAISDRRPKLLGVTQMLNSFIMHQKEVVTRRSQFEYDQAEKRMHIVEGLIKALSILDEVIEVIRASKNKADAKQNLILKFDFTEAQAEAIVMLQLYRLTNTDIIALESEQEELKATLNELSRILNDENYLKQVIKKELKAVQRAFKEERRSEIEAKIAEIKISKEILVPNEDTIVSITQEGYIKRTSPRSFGASGFNEIGMKDDDMLLTYHESNLQHVAIVFTNKGRYIYIPVHQLPDIRWKDLGTHISQIVPLDAQEQVISMITVADFNNDTKLMIATKYGMIKLSAMKDLEVTRYSKPLVYMKLKNDDIVQTIHLVTGDEHILVITKFGMALHYSLSEVSETGLKAAGVKSINLKENDEVINTEIIYPDSTLLIATQRGAMKKMDIDLFEEGKRAQRGLMVLKELKLNPHFVIGAYVLTADMQYVIYNENNKKDGFTKDIRKTDRYTNGSFIVDDKVFGTIHALRVNSIE</sequence>
<dbReference type="Pfam" id="PF03989">
    <property type="entry name" value="DNA_gyraseA_C"/>
    <property type="match status" value="5"/>
</dbReference>
<dbReference type="RefSeq" id="WP_243364961.1">
    <property type="nucleotide sequence ID" value="NZ_CP094348.1"/>
</dbReference>
<organism evidence="10 11">
    <name type="scientific">Macrococcus armenti</name>
    <dbReference type="NCBI Taxonomy" id="2875764"/>
    <lineage>
        <taxon>Bacteria</taxon>
        <taxon>Bacillati</taxon>
        <taxon>Bacillota</taxon>
        <taxon>Bacilli</taxon>
        <taxon>Bacillales</taxon>
        <taxon>Staphylococcaceae</taxon>
        <taxon>Macrococcus</taxon>
    </lineage>
</organism>
<dbReference type="InterPro" id="IPR050220">
    <property type="entry name" value="Type_II_DNA_Topoisomerases"/>
</dbReference>
<dbReference type="PROSITE" id="PS52040">
    <property type="entry name" value="TOPO_IIA"/>
    <property type="match status" value="1"/>
</dbReference>
<dbReference type="NCBIfam" id="NF004044">
    <property type="entry name" value="PRK05561.1"/>
    <property type="match status" value="1"/>
</dbReference>
<keyword evidence="3 7" id="KW-0799">Topoisomerase</keyword>
<dbReference type="NCBIfam" id="TIGR01061">
    <property type="entry name" value="parC_Gpos"/>
    <property type="match status" value="1"/>
</dbReference>
<keyword evidence="11" id="KW-1185">Reference proteome</keyword>
<evidence type="ECO:0000256" key="8">
    <source>
        <dbReference type="PROSITE-ProRule" id="PRU01384"/>
    </source>
</evidence>
<evidence type="ECO:0000256" key="2">
    <source>
        <dbReference type="ARBA" id="ARBA00022475"/>
    </source>
</evidence>
<dbReference type="InterPro" id="IPR013757">
    <property type="entry name" value="Topo_IIA_A_a_sf"/>
</dbReference>
<dbReference type="Gene3D" id="1.10.268.10">
    <property type="entry name" value="Topoisomerase, domain 3"/>
    <property type="match status" value="1"/>
</dbReference>
<comment type="similarity">
    <text evidence="7">Belongs to the type II topoisomerase GyrA/ParC subunit family. ParC type 2 subfamily.</text>
</comment>
<dbReference type="Pfam" id="PF00521">
    <property type="entry name" value="DNA_topoisoIV"/>
    <property type="match status" value="1"/>
</dbReference>
<comment type="subunit">
    <text evidence="7">Heterotetramer composed of ParC and ParE.</text>
</comment>
<proteinExistence type="inferred from homology"/>
<dbReference type="PANTHER" id="PTHR43493:SF9">
    <property type="entry name" value="DNA TOPOISOMERASE 4 SUBUNIT A"/>
    <property type="match status" value="1"/>
</dbReference>
<protein>
    <recommendedName>
        <fullName evidence="7">DNA topoisomerase 4 subunit A</fullName>
        <ecNumber evidence="7">5.6.2.2</ecNumber>
    </recommendedName>
    <alternativeName>
        <fullName evidence="7">Topoisomerase IV subunit A</fullName>
    </alternativeName>
</protein>
<evidence type="ECO:0000313" key="11">
    <source>
        <dbReference type="Proteomes" id="UP000830343"/>
    </source>
</evidence>
<feature type="site" description="Interaction with DNA" evidence="7">
    <location>
        <position position="39"/>
    </location>
</feature>
<dbReference type="SMART" id="SM00434">
    <property type="entry name" value="TOP4c"/>
    <property type="match status" value="1"/>
</dbReference>
<feature type="site" description="Interaction with DNA" evidence="7">
    <location>
        <position position="75"/>
    </location>
</feature>
<feature type="domain" description="Topo IIA-type catalytic" evidence="9">
    <location>
        <begin position="31"/>
        <end position="497"/>
    </location>
</feature>
<dbReference type="InterPro" id="IPR013760">
    <property type="entry name" value="Topo_IIA-like_dom_sf"/>
</dbReference>
<dbReference type="InterPro" id="IPR002205">
    <property type="entry name" value="Topo_IIA_dom_A"/>
</dbReference>
<dbReference type="Gene3D" id="3.90.199.10">
    <property type="entry name" value="Topoisomerase II, domain 5"/>
    <property type="match status" value="1"/>
</dbReference>
<evidence type="ECO:0000256" key="7">
    <source>
        <dbReference type="HAMAP-Rule" id="MF_00937"/>
    </source>
</evidence>
<keyword evidence="6 7" id="KW-0413">Isomerase</keyword>
<evidence type="ECO:0000313" key="10">
    <source>
        <dbReference type="EMBL" id="UOB19544.1"/>
    </source>
</evidence>
<dbReference type="InterPro" id="IPR006691">
    <property type="entry name" value="GyrA/parC_rep"/>
</dbReference>
<dbReference type="Gene3D" id="3.30.1360.40">
    <property type="match status" value="1"/>
</dbReference>
<feature type="active site" description="O-(5'-phospho-DNA)-tyrosine intermediate" evidence="7 8">
    <location>
        <position position="119"/>
    </location>
</feature>
<evidence type="ECO:0000256" key="3">
    <source>
        <dbReference type="ARBA" id="ARBA00023029"/>
    </source>
</evidence>
<feature type="site" description="Interaction with DNA" evidence="7">
    <location>
        <position position="94"/>
    </location>
</feature>
<reference evidence="10" key="2">
    <citation type="submission" date="2022-04" db="EMBL/GenBank/DDBJ databases">
        <title>Antimicrobial genetic elements in methicillin-resistant Macrococcus armenti.</title>
        <authorList>
            <person name="Keller J.E."/>
            <person name="Schwendener S."/>
            <person name="Pantucek R."/>
            <person name="Perreten V."/>
        </authorList>
    </citation>
    <scope>NUCLEOTIDE SEQUENCE</scope>
    <source>
        <strain evidence="10">CCM 2609</strain>
    </source>
</reference>
<dbReference type="SUPFAM" id="SSF56719">
    <property type="entry name" value="Type II DNA topoisomerase"/>
    <property type="match status" value="1"/>
</dbReference>
<dbReference type="Gene3D" id="2.120.10.90">
    <property type="entry name" value="DNA gyrase/topoisomerase IV, subunit A, C-terminal"/>
    <property type="match status" value="1"/>
</dbReference>
<dbReference type="PANTHER" id="PTHR43493">
    <property type="entry name" value="DNA GYRASE/TOPOISOMERASE SUBUNIT A"/>
    <property type="match status" value="1"/>
</dbReference>
<evidence type="ECO:0000256" key="6">
    <source>
        <dbReference type="ARBA" id="ARBA00023235"/>
    </source>
</evidence>
<dbReference type="EC" id="5.6.2.2" evidence="7"/>